<dbReference type="PANTHER" id="PTHR12015:SF183">
    <property type="entry name" value="C-C MOTIF CHEMOKINE 3"/>
    <property type="match status" value="1"/>
</dbReference>
<evidence type="ECO:0000256" key="1">
    <source>
        <dbReference type="ARBA" id="ARBA00004613"/>
    </source>
</evidence>
<keyword evidence="5 9" id="KW-0732">Signal</keyword>
<evidence type="ECO:0000256" key="6">
    <source>
        <dbReference type="ARBA" id="ARBA00023157"/>
    </source>
</evidence>
<protein>
    <recommendedName>
        <fullName evidence="9">C-C motif chemokine</fullName>
    </recommendedName>
</protein>
<evidence type="ECO:0000256" key="5">
    <source>
        <dbReference type="ARBA" id="ARBA00022729"/>
    </source>
</evidence>
<dbReference type="PANTHER" id="PTHR12015">
    <property type="entry name" value="SMALL INDUCIBLE CYTOKINE A"/>
    <property type="match status" value="1"/>
</dbReference>
<dbReference type="InterPro" id="IPR039809">
    <property type="entry name" value="Chemokine_b/g/d"/>
</dbReference>
<dbReference type="EMBL" id="MF783123">
    <property type="protein sequence ID" value="AXF84153.1"/>
    <property type="molecule type" value="mRNA"/>
</dbReference>
<dbReference type="PROSITE" id="PS00472">
    <property type="entry name" value="SMALL_CYTOKINES_CC"/>
    <property type="match status" value="1"/>
</dbReference>
<proteinExistence type="evidence at transcript level"/>
<dbReference type="AlphaFoldDB" id="A0A345D723"/>
<dbReference type="InterPro" id="IPR000827">
    <property type="entry name" value="Chemokine_CC_CS"/>
</dbReference>
<comment type="subcellular location">
    <subcellularLocation>
        <location evidence="1 9">Secreted</location>
    </subcellularLocation>
</comment>
<dbReference type="CDD" id="cd00272">
    <property type="entry name" value="Chemokine_CC"/>
    <property type="match status" value="1"/>
</dbReference>
<comment type="similarity">
    <text evidence="2 9">Belongs to the intercrine beta (chemokine CC) family.</text>
</comment>
<keyword evidence="9" id="KW-0145">Chemotaxis</keyword>
<evidence type="ECO:0000256" key="2">
    <source>
        <dbReference type="ARBA" id="ARBA00010868"/>
    </source>
</evidence>
<feature type="signal peptide" evidence="9">
    <location>
        <begin position="1"/>
        <end position="21"/>
    </location>
</feature>
<keyword evidence="3 9" id="KW-0202">Cytokine</keyword>
<name>A0A345D723_CTEID</name>
<dbReference type="FunFam" id="2.40.50.40:FF:000002">
    <property type="entry name" value="C-C motif chemokine"/>
    <property type="match status" value="1"/>
</dbReference>
<dbReference type="InterPro" id="IPR001811">
    <property type="entry name" value="Chemokine_IL8-like_dom"/>
</dbReference>
<dbReference type="SUPFAM" id="SSF54117">
    <property type="entry name" value="Interleukin 8-like chemokines"/>
    <property type="match status" value="1"/>
</dbReference>
<comment type="subunit">
    <text evidence="8">Self-associates. Also heterodimer of MIP-1-alpha(4-69) and MIP-1-beta(3-69). Interacts with CCR1.</text>
</comment>
<evidence type="ECO:0000256" key="8">
    <source>
        <dbReference type="ARBA" id="ARBA00046726"/>
    </source>
</evidence>
<dbReference type="GO" id="GO:0008009">
    <property type="term" value="F:chemokine activity"/>
    <property type="evidence" value="ECO:0007669"/>
    <property type="project" value="InterPro"/>
</dbReference>
<gene>
    <name evidence="11" type="primary">CCL39.10</name>
</gene>
<feature type="chain" id="PRO_5016484079" description="C-C motif chemokine" evidence="9">
    <location>
        <begin position="22"/>
        <end position="104"/>
    </location>
</feature>
<evidence type="ECO:0000259" key="10">
    <source>
        <dbReference type="SMART" id="SM00199"/>
    </source>
</evidence>
<evidence type="ECO:0000256" key="9">
    <source>
        <dbReference type="RuleBase" id="RU361150"/>
    </source>
</evidence>
<feature type="domain" description="Chemokine interleukin-8-like" evidence="10">
    <location>
        <begin position="29"/>
        <end position="87"/>
    </location>
</feature>
<dbReference type="SMART" id="SM00199">
    <property type="entry name" value="SCY"/>
    <property type="match status" value="1"/>
</dbReference>
<comment type="function">
    <text evidence="7">Monokine with inflammatory and chemokinetic properties. Binds to CCR1, CCR4 and CCR5. One of the major HIV-suppressive factors produced by CD8+ T-cells. Recombinant MIP-1-alpha induces a dose-dependent inhibition of different strains of HIV-1, HIV-2, and simian immunodeficiency virus (SIV).</text>
</comment>
<dbReference type="Pfam" id="PF00048">
    <property type="entry name" value="IL8"/>
    <property type="match status" value="1"/>
</dbReference>
<evidence type="ECO:0000256" key="7">
    <source>
        <dbReference type="ARBA" id="ARBA00044740"/>
    </source>
</evidence>
<dbReference type="GO" id="GO:0005615">
    <property type="term" value="C:extracellular space"/>
    <property type="evidence" value="ECO:0007669"/>
    <property type="project" value="UniProtKB-KW"/>
</dbReference>
<evidence type="ECO:0000256" key="3">
    <source>
        <dbReference type="ARBA" id="ARBA00022514"/>
    </source>
</evidence>
<evidence type="ECO:0000256" key="4">
    <source>
        <dbReference type="ARBA" id="ARBA00022525"/>
    </source>
</evidence>
<evidence type="ECO:0000313" key="11">
    <source>
        <dbReference type="EMBL" id="AXF84153.1"/>
    </source>
</evidence>
<organism evidence="11">
    <name type="scientific">Ctenopharyngodon idella</name>
    <name type="common">Grass carp</name>
    <name type="synonym">Leuciscus idella</name>
    <dbReference type="NCBI Taxonomy" id="7959"/>
    <lineage>
        <taxon>Eukaryota</taxon>
        <taxon>Metazoa</taxon>
        <taxon>Chordata</taxon>
        <taxon>Craniata</taxon>
        <taxon>Vertebrata</taxon>
        <taxon>Euteleostomi</taxon>
        <taxon>Actinopterygii</taxon>
        <taxon>Neopterygii</taxon>
        <taxon>Teleostei</taxon>
        <taxon>Ostariophysi</taxon>
        <taxon>Cypriniformes</taxon>
        <taxon>Xenocyprididae</taxon>
        <taxon>Xenocypridinae</taxon>
        <taxon>Ctenopharyngodon</taxon>
    </lineage>
</organism>
<dbReference type="Gene3D" id="2.40.50.40">
    <property type="match status" value="1"/>
</dbReference>
<keyword evidence="6" id="KW-1015">Disulfide bond</keyword>
<keyword evidence="4 9" id="KW-0964">Secreted</keyword>
<sequence length="104" mass="11653">MRNLMSLLLLLLFCSIQLTSSGPIALEALPTCCFEFSDSKIPLKRMVSYYRTSSSCPTQAIVFRTVIGREICVHPTTPWVKDHIAEVNKRTRTTTTAKMPSTTV</sequence>
<reference evidence="11" key="1">
    <citation type="submission" date="2017-08" db="EMBL/GenBank/DDBJ databases">
        <title>An investigation of the diversity and expression of chemokine superfamily by teleost fishes grass carp Ctenopharyngodon idella.</title>
        <authorList>
            <person name="Liao Z."/>
            <person name="Su J."/>
        </authorList>
    </citation>
    <scope>NUCLEOTIDE SEQUENCE</scope>
</reference>
<dbReference type="GO" id="GO:0006955">
    <property type="term" value="P:immune response"/>
    <property type="evidence" value="ECO:0007669"/>
    <property type="project" value="InterPro"/>
</dbReference>
<dbReference type="InterPro" id="IPR036048">
    <property type="entry name" value="Interleukin_8-like_sf"/>
</dbReference>
<accession>A0A345D723</accession>